<dbReference type="PANTHER" id="PTHR12992:SF11">
    <property type="entry name" value="MITOCHONDRIAL COENZYME A DIPHOSPHATASE NUDT8"/>
    <property type="match status" value="1"/>
</dbReference>
<dbReference type="SUPFAM" id="SSF55811">
    <property type="entry name" value="Nudix"/>
    <property type="match status" value="1"/>
</dbReference>
<evidence type="ECO:0000313" key="9">
    <source>
        <dbReference type="Proteomes" id="UP000600171"/>
    </source>
</evidence>
<evidence type="ECO:0000256" key="5">
    <source>
        <dbReference type="ARBA" id="ARBA00022842"/>
    </source>
</evidence>
<evidence type="ECO:0000256" key="6">
    <source>
        <dbReference type="ARBA" id="ARBA00023211"/>
    </source>
</evidence>
<dbReference type="EMBL" id="BMDC01000001">
    <property type="protein sequence ID" value="GGH61201.1"/>
    <property type="molecule type" value="Genomic_DNA"/>
</dbReference>
<dbReference type="AlphaFoldDB" id="A0A917MUH8"/>
<accession>A0A917MUH8</accession>
<evidence type="ECO:0000256" key="4">
    <source>
        <dbReference type="ARBA" id="ARBA00022801"/>
    </source>
</evidence>
<keyword evidence="3" id="KW-0479">Metal-binding</keyword>
<dbReference type="GO" id="GO:0010945">
    <property type="term" value="F:coenzyme A diphosphatase activity"/>
    <property type="evidence" value="ECO:0007669"/>
    <property type="project" value="InterPro"/>
</dbReference>
<evidence type="ECO:0000259" key="7">
    <source>
        <dbReference type="PROSITE" id="PS51462"/>
    </source>
</evidence>
<dbReference type="InterPro" id="IPR000086">
    <property type="entry name" value="NUDIX_hydrolase_dom"/>
</dbReference>
<evidence type="ECO:0000256" key="3">
    <source>
        <dbReference type="ARBA" id="ARBA00022723"/>
    </source>
</evidence>
<dbReference type="PROSITE" id="PS51462">
    <property type="entry name" value="NUDIX"/>
    <property type="match status" value="1"/>
</dbReference>
<dbReference type="InterPro" id="IPR045121">
    <property type="entry name" value="CoAse"/>
</dbReference>
<reference evidence="8 9" key="1">
    <citation type="journal article" date="2014" name="Int. J. Syst. Evol. Microbiol.">
        <title>Complete genome sequence of Corynebacterium casei LMG S-19264T (=DSM 44701T), isolated from a smear-ripened cheese.</title>
        <authorList>
            <consortium name="US DOE Joint Genome Institute (JGI-PGF)"/>
            <person name="Walter F."/>
            <person name="Albersmeier A."/>
            <person name="Kalinowski J."/>
            <person name="Ruckert C."/>
        </authorList>
    </citation>
    <scope>NUCLEOTIDE SEQUENCE [LARGE SCALE GENOMIC DNA]</scope>
    <source>
        <strain evidence="8 9">CCM 8669</strain>
    </source>
</reference>
<dbReference type="PANTHER" id="PTHR12992">
    <property type="entry name" value="NUDIX HYDROLASE"/>
    <property type="match status" value="1"/>
</dbReference>
<dbReference type="Gene3D" id="3.90.79.10">
    <property type="entry name" value="Nucleoside Triphosphate Pyrophosphohydrolase"/>
    <property type="match status" value="1"/>
</dbReference>
<sequence length="252" mass="27159">MEPKHIAYDELAAFAARADLKVPEEQNWRIGEIDSSSVQSAAVLVLFGVLDDAPAVSSVAAGECGEHVGADLDVLIVVRAATLRKHAGQPAFPGGKIDPEDFEVAASTGRPVEHVAALREAVEETGLDPAGVQILGSLEEMPLPVSNFMVTPVLAWWNSTSTVEAQDFNESSLVLRVPVADLLNPVNRHTAQVTRGRVKHNSPAFTVVTDQSPEGEFVIWGFTGIILDQLFSELGWEVPWNRDDKRPAPGHS</sequence>
<dbReference type="GO" id="GO:0046872">
    <property type="term" value="F:metal ion binding"/>
    <property type="evidence" value="ECO:0007669"/>
    <property type="project" value="UniProtKB-KW"/>
</dbReference>
<dbReference type="CDD" id="cd03426">
    <property type="entry name" value="NUDIX_CoAse_Nudt7"/>
    <property type="match status" value="1"/>
</dbReference>
<dbReference type="InterPro" id="IPR015797">
    <property type="entry name" value="NUDIX_hydrolase-like_dom_sf"/>
</dbReference>
<feature type="domain" description="Nudix hydrolase" evidence="7">
    <location>
        <begin position="51"/>
        <end position="199"/>
    </location>
</feature>
<comment type="caution">
    <text evidence="8">The sequence shown here is derived from an EMBL/GenBank/DDBJ whole genome shotgun (WGS) entry which is preliminary data.</text>
</comment>
<name>A0A917MUH8_9MICC</name>
<keyword evidence="4" id="KW-0378">Hydrolase</keyword>
<organism evidence="8 9">
    <name type="scientific">Rothia aerolata</name>
    <dbReference type="NCBI Taxonomy" id="1812262"/>
    <lineage>
        <taxon>Bacteria</taxon>
        <taxon>Bacillati</taxon>
        <taxon>Actinomycetota</taxon>
        <taxon>Actinomycetes</taxon>
        <taxon>Micrococcales</taxon>
        <taxon>Micrococcaceae</taxon>
        <taxon>Rothia</taxon>
    </lineage>
</organism>
<comment type="cofactor">
    <cofactor evidence="2">
        <name>Mg(2+)</name>
        <dbReference type="ChEBI" id="CHEBI:18420"/>
    </cofactor>
</comment>
<keyword evidence="5" id="KW-0460">Magnesium</keyword>
<protein>
    <submittedName>
        <fullName evidence="8">Coenzyme A pyrophosphatase</fullName>
    </submittedName>
</protein>
<comment type="cofactor">
    <cofactor evidence="1">
        <name>Mn(2+)</name>
        <dbReference type="ChEBI" id="CHEBI:29035"/>
    </cofactor>
</comment>
<evidence type="ECO:0000256" key="1">
    <source>
        <dbReference type="ARBA" id="ARBA00001936"/>
    </source>
</evidence>
<keyword evidence="9" id="KW-1185">Reference proteome</keyword>
<evidence type="ECO:0000313" key="8">
    <source>
        <dbReference type="EMBL" id="GGH61201.1"/>
    </source>
</evidence>
<dbReference type="Pfam" id="PF00293">
    <property type="entry name" value="NUDIX"/>
    <property type="match status" value="1"/>
</dbReference>
<proteinExistence type="predicted"/>
<dbReference type="RefSeq" id="WP_188359201.1">
    <property type="nucleotide sequence ID" value="NZ_BMDC01000001.1"/>
</dbReference>
<keyword evidence="6" id="KW-0464">Manganese</keyword>
<dbReference type="Proteomes" id="UP000600171">
    <property type="component" value="Unassembled WGS sequence"/>
</dbReference>
<evidence type="ECO:0000256" key="2">
    <source>
        <dbReference type="ARBA" id="ARBA00001946"/>
    </source>
</evidence>
<gene>
    <name evidence="8" type="ORF">GCM10007359_10150</name>
</gene>